<protein>
    <recommendedName>
        <fullName evidence="3">Lipoprotein</fullName>
    </recommendedName>
</protein>
<dbReference type="EMBL" id="CP028882">
    <property type="protein sequence ID" value="AZA27445.1"/>
    <property type="molecule type" value="Genomic_DNA"/>
</dbReference>
<organism evidence="1 2">
    <name type="scientific">Borrelia garinii subsp. bavariensis (strain ATCC BAA-2496 / DSM 23469 / PBi)</name>
    <name type="common">Borreliella bavariensis</name>
    <dbReference type="NCBI Taxonomy" id="290434"/>
    <lineage>
        <taxon>Bacteria</taxon>
        <taxon>Pseudomonadati</taxon>
        <taxon>Spirochaetota</taxon>
        <taxon>Spirochaetia</taxon>
        <taxon>Spirochaetales</taxon>
        <taxon>Borreliaceae</taxon>
        <taxon>Borreliella</taxon>
    </lineage>
</organism>
<geneLocation type="plasmid" evidence="1 2">
    <name>lp28-3</name>
</geneLocation>
<name>A0ABM7ATP3_BORGP</name>
<proteinExistence type="predicted"/>
<evidence type="ECO:0000313" key="2">
    <source>
        <dbReference type="Proteomes" id="UP000274630"/>
    </source>
</evidence>
<evidence type="ECO:0008006" key="3">
    <source>
        <dbReference type="Google" id="ProtNLM"/>
    </source>
</evidence>
<keyword evidence="2" id="KW-1185">Reference proteome</keyword>
<keyword evidence="1" id="KW-0614">Plasmid</keyword>
<sequence length="67" mass="8199">MNKIMFIICVVFVLINYCKDFLHLYYLYNSEQDVSREKINKRLDNYDFENEKDKSLFLSMLYKLEGV</sequence>
<reference evidence="2" key="1">
    <citation type="submission" date="2018-04" db="EMBL/GenBank/DDBJ databases">
        <title>Whole Genome Assembly of Borrelia bavariensis PBi.</title>
        <authorList>
            <person name="Margos G."/>
        </authorList>
    </citation>
    <scope>NUCLEOTIDE SEQUENCE [LARGE SCALE GENOMIC DNA]</scope>
    <source>
        <strain evidence="2">PBi</strain>
        <plasmid evidence="2">lp28-3</plasmid>
    </source>
</reference>
<dbReference type="RefSeq" id="WP_123772123.1">
    <property type="nucleotide sequence ID" value="NZ_CP028882.1"/>
</dbReference>
<evidence type="ECO:0000313" key="1">
    <source>
        <dbReference type="EMBL" id="AZA27445.1"/>
    </source>
</evidence>
<dbReference type="Proteomes" id="UP000274630">
    <property type="component" value="Plasmid lp28-3"/>
</dbReference>
<accession>A0ABM7ATP3</accession>
<gene>
    <name evidence="1" type="ORF">DB299_06350</name>
</gene>